<keyword evidence="1" id="KW-0479">Metal-binding</keyword>
<dbReference type="InterPro" id="IPR041181">
    <property type="entry name" value="DR2241_middle"/>
</dbReference>
<dbReference type="PANTHER" id="PTHR33542:SF3">
    <property type="entry name" value="SIROHYDROCHLORIN FERROCHELATASE, CHLOROPLASTIC"/>
    <property type="match status" value="1"/>
</dbReference>
<dbReference type="Pfam" id="PF18009">
    <property type="entry name" value="Fer4_23"/>
    <property type="match status" value="1"/>
</dbReference>
<dbReference type="Gene3D" id="3.30.70.2320">
    <property type="match status" value="1"/>
</dbReference>
<dbReference type="GO" id="GO:0046872">
    <property type="term" value="F:metal ion binding"/>
    <property type="evidence" value="ECO:0007669"/>
    <property type="project" value="UniProtKB-KW"/>
</dbReference>
<evidence type="ECO:0000256" key="1">
    <source>
        <dbReference type="ARBA" id="ARBA00022723"/>
    </source>
</evidence>
<dbReference type="Pfam" id="PF01903">
    <property type="entry name" value="CbiX"/>
    <property type="match status" value="1"/>
</dbReference>
<feature type="domain" description="DR2241 stabilising" evidence="4">
    <location>
        <begin position="274"/>
        <end position="367"/>
    </location>
</feature>
<feature type="domain" description="DR2241 4Fe-4S iron-sulfur cluster binding" evidence="3">
    <location>
        <begin position="371"/>
        <end position="448"/>
    </location>
</feature>
<evidence type="ECO:0000259" key="4">
    <source>
        <dbReference type="Pfam" id="PF18069"/>
    </source>
</evidence>
<dbReference type="Pfam" id="PF18069">
    <property type="entry name" value="DR2241"/>
    <property type="match status" value="1"/>
</dbReference>
<dbReference type="CDD" id="cd03416">
    <property type="entry name" value="CbiX_SirB_N"/>
    <property type="match status" value="1"/>
</dbReference>
<keyword evidence="2" id="KW-0456">Lyase</keyword>
<dbReference type="InterPro" id="IPR041346">
    <property type="entry name" value="DR2241_Fer4"/>
</dbReference>
<sequence length="454" mass="49659">MRSLVLIGHGSRQHAEIALQRAAEALRERGVFRDVIEGYWQQEPSLRQVLRTTASSDVTVVPMFLTDGYLTETVLPRELGLGFQGEAPAGGVTRVLGGRSVRYTRPYGTHPAMQEVILARAQEALSGHRPQEATLVLVGRTTPGHSGSERTLHVHTAGLRERGLFAEVRPLLLDLPPTPDHPDWQALQDLTRIDGARVVVVPFLPSEQARSYRWLQEHLGGLNAALSAPVGTHPGVADVLLKLAQEGGAGGDLDQNHAEVWKTLLNWLQQPGAAQRGLRLGEVLLTPVHGVYDLRHMLDEGRASGDLQTVVTPEGLRDLTAHDDAGHYRPVRTWRTLPRGWRAVLSQADLPLGLHLLYPAVVEETSAYRQHNLHCTPWPSTARRQTGNFAKVQRATPQQVEAVTARLCAHCLRTPLWAGQTLGQTFLDGVPGGLPCAEACMPLVASVRDELNQG</sequence>
<gene>
    <name evidence="5" type="ORF">WDJ50_06910</name>
</gene>
<reference evidence="5" key="1">
    <citation type="submission" date="2024-03" db="EMBL/GenBank/DDBJ databases">
        <title>Deinococcus weizhi sp. nov., isolated from human skin.</title>
        <authorList>
            <person name="Wei Z."/>
            <person name="Tian F."/>
            <person name="Yang C."/>
            <person name="Xin L.T."/>
            <person name="Wen Z.J."/>
            <person name="Lan K.C."/>
            <person name="Yu L."/>
            <person name="Zhe W."/>
            <person name="Dan F.D."/>
            <person name="Jun W."/>
            <person name="Rui Z."/>
            <person name="Yong X.J."/>
            <person name="Ting Y."/>
            <person name="Wei X."/>
            <person name="Xu Z.G."/>
            <person name="Xin Z."/>
            <person name="Dong F.G."/>
            <person name="Ni X.M."/>
            <person name="Zheng M.G."/>
            <person name="Chun Y."/>
            <person name="Qian W.X."/>
        </authorList>
    </citation>
    <scope>NUCLEOTIDE SEQUENCE</scope>
    <source>
        <strain evidence="5">VB142</strain>
    </source>
</reference>
<evidence type="ECO:0000259" key="3">
    <source>
        <dbReference type="Pfam" id="PF18009"/>
    </source>
</evidence>
<accession>A0AAU6Q6G0</accession>
<dbReference type="GO" id="GO:0016829">
    <property type="term" value="F:lyase activity"/>
    <property type="evidence" value="ECO:0007669"/>
    <property type="project" value="UniProtKB-KW"/>
</dbReference>
<dbReference type="InterPro" id="IPR002762">
    <property type="entry name" value="CbiX-like"/>
</dbReference>
<name>A0AAU6Q6G0_9DEIO</name>
<dbReference type="InterPro" id="IPR050963">
    <property type="entry name" value="Sirohydro_Cobaltochel/CbiX"/>
</dbReference>
<dbReference type="Gene3D" id="3.40.50.1400">
    <property type="match status" value="2"/>
</dbReference>
<dbReference type="RefSeq" id="WP_339097167.1">
    <property type="nucleotide sequence ID" value="NZ_CP149782.1"/>
</dbReference>
<dbReference type="EMBL" id="CP149782">
    <property type="protein sequence ID" value="WYF45836.1"/>
    <property type="molecule type" value="Genomic_DNA"/>
</dbReference>
<protein>
    <submittedName>
        <fullName evidence="5">DR2241 family protein</fullName>
    </submittedName>
</protein>
<dbReference type="NCBIfam" id="NF002672">
    <property type="entry name" value="PRK02395.1-4"/>
    <property type="match status" value="1"/>
</dbReference>
<proteinExistence type="predicted"/>
<dbReference type="AlphaFoldDB" id="A0AAU6Q6G0"/>
<dbReference type="PANTHER" id="PTHR33542">
    <property type="entry name" value="SIROHYDROCHLORIN FERROCHELATASE, CHLOROPLASTIC"/>
    <property type="match status" value="1"/>
</dbReference>
<dbReference type="SUPFAM" id="SSF53800">
    <property type="entry name" value="Chelatase"/>
    <property type="match status" value="1"/>
</dbReference>
<evidence type="ECO:0000256" key="2">
    <source>
        <dbReference type="ARBA" id="ARBA00023239"/>
    </source>
</evidence>
<evidence type="ECO:0000313" key="5">
    <source>
        <dbReference type="EMBL" id="WYF45836.1"/>
    </source>
</evidence>
<dbReference type="Gene3D" id="3.30.1360.190">
    <property type="match status" value="1"/>
</dbReference>
<organism evidence="5">
    <name type="scientific">Deinococcus sp. VB142</name>
    <dbReference type="NCBI Taxonomy" id="3112952"/>
    <lineage>
        <taxon>Bacteria</taxon>
        <taxon>Thermotogati</taxon>
        <taxon>Deinococcota</taxon>
        <taxon>Deinococci</taxon>
        <taxon>Deinococcales</taxon>
        <taxon>Deinococcaceae</taxon>
        <taxon>Deinococcus</taxon>
    </lineage>
</organism>